<dbReference type="PROSITE" id="PS00409">
    <property type="entry name" value="PROKAR_NTER_METHYL"/>
    <property type="match status" value="1"/>
</dbReference>
<gene>
    <name evidence="3" type="ORF">PX52LOC_06211</name>
</gene>
<feature type="transmembrane region" description="Helical" evidence="1">
    <location>
        <begin position="21"/>
        <end position="39"/>
    </location>
</feature>
<evidence type="ECO:0000313" key="4">
    <source>
        <dbReference type="Proteomes" id="UP000324974"/>
    </source>
</evidence>
<feature type="domain" description="DUF1559" evidence="2">
    <location>
        <begin position="40"/>
        <end position="313"/>
    </location>
</feature>
<dbReference type="Gene3D" id="3.30.700.10">
    <property type="entry name" value="Glycoprotein, Type 4 Pilin"/>
    <property type="match status" value="1"/>
</dbReference>
<protein>
    <recommendedName>
        <fullName evidence="2">DUF1559 domain-containing protein</fullName>
    </recommendedName>
</protein>
<accession>A0A5C1ALW9</accession>
<dbReference type="Proteomes" id="UP000324974">
    <property type="component" value="Chromosome"/>
</dbReference>
<dbReference type="InterPro" id="IPR027558">
    <property type="entry name" value="Pre_pil_HX9DG_C"/>
</dbReference>
<dbReference type="Pfam" id="PF07963">
    <property type="entry name" value="N_methyl"/>
    <property type="match status" value="1"/>
</dbReference>
<organism evidence="3 4">
    <name type="scientific">Limnoglobus roseus</name>
    <dbReference type="NCBI Taxonomy" id="2598579"/>
    <lineage>
        <taxon>Bacteria</taxon>
        <taxon>Pseudomonadati</taxon>
        <taxon>Planctomycetota</taxon>
        <taxon>Planctomycetia</taxon>
        <taxon>Gemmatales</taxon>
        <taxon>Gemmataceae</taxon>
        <taxon>Limnoglobus</taxon>
    </lineage>
</organism>
<dbReference type="PANTHER" id="PTHR30093:SF2">
    <property type="entry name" value="TYPE II SECRETION SYSTEM PROTEIN H"/>
    <property type="match status" value="1"/>
</dbReference>
<dbReference type="InterPro" id="IPR011453">
    <property type="entry name" value="DUF1559"/>
</dbReference>
<dbReference type="OrthoDB" id="217153at2"/>
<dbReference type="EMBL" id="CP042425">
    <property type="protein sequence ID" value="QEL19153.1"/>
    <property type="molecule type" value="Genomic_DNA"/>
</dbReference>
<proteinExistence type="predicted"/>
<reference evidence="4" key="1">
    <citation type="submission" date="2019-08" db="EMBL/GenBank/DDBJ databases">
        <title>Limnoglobus roseus gen. nov., sp. nov., a novel freshwater planctomycete with a giant genome from the family Gemmataceae.</title>
        <authorList>
            <person name="Kulichevskaya I.S."/>
            <person name="Naumoff D.G."/>
            <person name="Miroshnikov K."/>
            <person name="Ivanova A."/>
            <person name="Philippov D.A."/>
            <person name="Hakobyan A."/>
            <person name="Rijpstra I.C."/>
            <person name="Sinninghe Damste J.S."/>
            <person name="Liesack W."/>
            <person name="Dedysh S.N."/>
        </authorList>
    </citation>
    <scope>NUCLEOTIDE SEQUENCE [LARGE SCALE GENOMIC DNA]</scope>
    <source>
        <strain evidence="4">PX52</strain>
    </source>
</reference>
<dbReference type="PANTHER" id="PTHR30093">
    <property type="entry name" value="GENERAL SECRETION PATHWAY PROTEIN G"/>
    <property type="match status" value="1"/>
</dbReference>
<dbReference type="KEGG" id="lrs:PX52LOC_06211"/>
<dbReference type="NCBIfam" id="TIGR02532">
    <property type="entry name" value="IV_pilin_GFxxxE"/>
    <property type="match status" value="1"/>
</dbReference>
<dbReference type="Pfam" id="PF07596">
    <property type="entry name" value="SBP_bac_10"/>
    <property type="match status" value="1"/>
</dbReference>
<dbReference type="InterPro" id="IPR045584">
    <property type="entry name" value="Pilin-like"/>
</dbReference>
<evidence type="ECO:0000313" key="3">
    <source>
        <dbReference type="EMBL" id="QEL19153.1"/>
    </source>
</evidence>
<name>A0A5C1ALW9_9BACT</name>
<keyword evidence="4" id="KW-1185">Reference proteome</keyword>
<keyword evidence="1" id="KW-0812">Transmembrane</keyword>
<evidence type="ECO:0000256" key="1">
    <source>
        <dbReference type="SAM" id="Phobius"/>
    </source>
</evidence>
<dbReference type="SUPFAM" id="SSF54523">
    <property type="entry name" value="Pili subunits"/>
    <property type="match status" value="1"/>
</dbReference>
<sequence length="331" mass="34816">MRHSKPLNCAGGRTGFTLIELLVVIAIIAILIGLLLPAVQKVREAAARAKCTNNLKQIGIALHAYHATNSRLPAGTTTTSFMGPNTFLLPYLEQDNIFALIVPAPAITTVGTTTTANAWTKNKPTVFLCPSDTEQGDSAAMGYSNYHYNGGSWGKLNGWDGVFGMGQVSNNSPAATVAKGFTFLGIADGTSNTAAAAESCNFPQSGPNNKLGDCFEAGAVTDTTLAAARTTLLAKNWTTATLAGSTWRGKGYAWDEGSMWRGLYNHLLPPNSPCWRPGDYGIMVSPASSRHSGGANVLMADGAVRFVTETIDPDTWTAAGTRQGAEALTLP</sequence>
<dbReference type="InterPro" id="IPR012902">
    <property type="entry name" value="N_methyl_site"/>
</dbReference>
<dbReference type="NCBIfam" id="TIGR04294">
    <property type="entry name" value="pre_pil_HX9DG"/>
    <property type="match status" value="1"/>
</dbReference>
<keyword evidence="1" id="KW-0472">Membrane</keyword>
<evidence type="ECO:0000259" key="2">
    <source>
        <dbReference type="Pfam" id="PF07596"/>
    </source>
</evidence>
<dbReference type="AlphaFoldDB" id="A0A5C1ALW9"/>
<keyword evidence="1" id="KW-1133">Transmembrane helix</keyword>